<accession>A0ABN0VB24</accession>
<reference evidence="2 3" key="1">
    <citation type="journal article" date="2019" name="Int. J. Syst. Evol. Microbiol.">
        <title>The Global Catalogue of Microorganisms (GCM) 10K type strain sequencing project: providing services to taxonomists for standard genome sequencing and annotation.</title>
        <authorList>
            <consortium name="The Broad Institute Genomics Platform"/>
            <consortium name="The Broad Institute Genome Sequencing Center for Infectious Disease"/>
            <person name="Wu L."/>
            <person name="Ma J."/>
        </authorList>
    </citation>
    <scope>NUCLEOTIDE SEQUENCE [LARGE SCALE GENOMIC DNA]</scope>
    <source>
        <strain evidence="2 3">JCM 4505</strain>
    </source>
</reference>
<dbReference type="EMBL" id="BAAABV010000014">
    <property type="protein sequence ID" value="GAA0283769.1"/>
    <property type="molecule type" value="Genomic_DNA"/>
</dbReference>
<organism evidence="2 3">
    <name type="scientific">Streptomyces polychromogenes</name>
    <dbReference type="NCBI Taxonomy" id="67342"/>
    <lineage>
        <taxon>Bacteria</taxon>
        <taxon>Bacillati</taxon>
        <taxon>Actinomycetota</taxon>
        <taxon>Actinomycetes</taxon>
        <taxon>Kitasatosporales</taxon>
        <taxon>Streptomycetaceae</taxon>
        <taxon>Streptomyces</taxon>
    </lineage>
</organism>
<feature type="signal peptide" evidence="1">
    <location>
        <begin position="1"/>
        <end position="19"/>
    </location>
</feature>
<dbReference type="RefSeq" id="WP_344156444.1">
    <property type="nucleotide sequence ID" value="NZ_BAAABV010000014.1"/>
</dbReference>
<keyword evidence="1" id="KW-0732">Signal</keyword>
<evidence type="ECO:0008006" key="4">
    <source>
        <dbReference type="Google" id="ProtNLM"/>
    </source>
</evidence>
<gene>
    <name evidence="2" type="ORF">GCM10010302_22260</name>
</gene>
<keyword evidence="3" id="KW-1185">Reference proteome</keyword>
<proteinExistence type="predicted"/>
<evidence type="ECO:0000313" key="3">
    <source>
        <dbReference type="Proteomes" id="UP001501867"/>
    </source>
</evidence>
<feature type="chain" id="PRO_5045590675" description="Secreted protein" evidence="1">
    <location>
        <begin position="20"/>
        <end position="122"/>
    </location>
</feature>
<evidence type="ECO:0000256" key="1">
    <source>
        <dbReference type="SAM" id="SignalP"/>
    </source>
</evidence>
<protein>
    <recommendedName>
        <fullName evidence="4">Secreted protein</fullName>
    </recommendedName>
</protein>
<dbReference type="Proteomes" id="UP001501867">
    <property type="component" value="Unassembled WGS sequence"/>
</dbReference>
<sequence>MSLGVFGAALWLAVGGVFAAAPRAAAATGGCPGELVRTLPLPGAEVRVYKSRTQVCAVNVALSPGERRHLSVSVQPRGGVPVGDAGQFTRYAGPVIVGAINRCVYVRGSVAAGSVESGWILC</sequence>
<name>A0ABN0VB24_9ACTN</name>
<comment type="caution">
    <text evidence="2">The sequence shown here is derived from an EMBL/GenBank/DDBJ whole genome shotgun (WGS) entry which is preliminary data.</text>
</comment>
<evidence type="ECO:0000313" key="2">
    <source>
        <dbReference type="EMBL" id="GAA0283769.1"/>
    </source>
</evidence>